<dbReference type="Pfam" id="PF00621">
    <property type="entry name" value="RhoGEF"/>
    <property type="match status" value="1"/>
</dbReference>
<accession>A0A2H2ZYJ8</accession>
<dbReference type="PROSITE" id="PS50010">
    <property type="entry name" value="DH_2"/>
    <property type="match status" value="1"/>
</dbReference>
<dbReference type="Gene3D" id="1.20.900.10">
    <property type="entry name" value="Dbl homology (DH) domain"/>
    <property type="match status" value="1"/>
</dbReference>
<feature type="region of interest" description="Disordered" evidence="1">
    <location>
        <begin position="200"/>
        <end position="221"/>
    </location>
</feature>
<dbReference type="GO" id="GO:0005737">
    <property type="term" value="C:cytoplasm"/>
    <property type="evidence" value="ECO:0007669"/>
    <property type="project" value="TreeGrafter"/>
</dbReference>
<feature type="compositionally biased region" description="Low complexity" evidence="1">
    <location>
        <begin position="9"/>
        <end position="23"/>
    </location>
</feature>
<dbReference type="EMBL" id="LFMI01000483">
    <property type="protein sequence ID" value="OTA04214.1"/>
    <property type="molecule type" value="Genomic_DNA"/>
</dbReference>
<dbReference type="PANTHER" id="PTHR45818">
    <property type="entry name" value="PROTEIN VAV"/>
    <property type="match status" value="1"/>
</dbReference>
<reference evidence="3 4" key="1">
    <citation type="journal article" date="2015" name="Genome Announc.">
        <title>Genome sequence and annotation of Trichoderma parareesei, the ancestor of the cellulase producer Trichoderma reesei.</title>
        <authorList>
            <person name="Yang D."/>
            <person name="Pomraning K."/>
            <person name="Kopchinskiy A."/>
            <person name="Karimi Aghcheh R."/>
            <person name="Atanasova L."/>
            <person name="Chenthamara K."/>
            <person name="Baker S.E."/>
            <person name="Zhang R."/>
            <person name="Shen Q."/>
            <person name="Freitag M."/>
            <person name="Kubicek C.P."/>
            <person name="Druzhinina I.S."/>
        </authorList>
    </citation>
    <scope>NUCLEOTIDE SEQUENCE [LARGE SCALE GENOMIC DNA]</scope>
    <source>
        <strain evidence="3 4">CBS 125925</strain>
    </source>
</reference>
<feature type="region of interest" description="Disordered" evidence="1">
    <location>
        <begin position="1"/>
        <end position="24"/>
    </location>
</feature>
<feature type="region of interest" description="Disordered" evidence="1">
    <location>
        <begin position="736"/>
        <end position="766"/>
    </location>
</feature>
<sequence length="852" mass="94046">MAPHDFLASGSPSDSDSSSRRSSWAALMQEYEDAIEYRSDGARSDTDGDAEVVTKMAQLDIKATDTSPSTGKMADAEFQTVIESTAVAAAVQVSQITIDGNSRASVIDAECPEQLKSERPFHRWMRTIHRRARHRPTLSDEGISPLHENGIHSRTSPWTRTHHRHSSSGSSFAFVAAVRSASASLASVSAVARSRRTTVRSQGFSTTERSSRASISGPRASEDSCVMENRSLADLAAIERSLQRRKVLEELISTEEGYIGDVRFLMNVYVTILAALPSVCVGLRSSINQNLTEIVKLHEELLGELHRVVPHSEYTQADLAPSLSTLPNADCLHTHRRWSSLDAIPEQNVKARWLLKAPGMLSDPQVAAEVSKVFAKKISRFFMYEEYGATYEMMIKDIASAQEAMPDWETYQKGLEALALALGSAKGSEEGTKKALTVNDLLVKTDDGVDGQYFICLLYRDVLCLAAAGKVDPIYTIRACINVDGIRIEDVDNGRGLQCHTAPFSWKLVFECDHQLYEIIMTACNPKEETEWKTRLTRPMSEDQERKSPSMFSTLYMDIKSLGTVFGKQGTLARRISIQRATTVGSAKSPLCQVILKNTNGLRDNSGTASTASTIKRSQSLLTTTTRIPVLAPPRGERARLEALLSDVWTREILPFPGMSMRSRSENLVRSSASTVMRKLSVASFASSFAKKSTAPAQRAQSIENIALETIKRRDMRTPMESMLRDEACMDAEAGRSAKRQRTTKELAGVQAPVHSSRDGPRSLRRRGAWVGKQDLVSDVYSFPSRAASANMLLPSKLTISRAMTSLPETPDRTRKASAERFRSFGRWTRIGVGRNEGTGSFRKLLSIGKEL</sequence>
<evidence type="ECO:0000313" key="4">
    <source>
        <dbReference type="Proteomes" id="UP000219286"/>
    </source>
</evidence>
<dbReference type="Proteomes" id="UP000219286">
    <property type="component" value="Unassembled WGS sequence"/>
</dbReference>
<dbReference type="AlphaFoldDB" id="A0A2H2ZYJ8"/>
<organism evidence="3 4">
    <name type="scientific">Trichoderma parareesei</name>
    <name type="common">Filamentous fungus</name>
    <dbReference type="NCBI Taxonomy" id="858221"/>
    <lineage>
        <taxon>Eukaryota</taxon>
        <taxon>Fungi</taxon>
        <taxon>Dikarya</taxon>
        <taxon>Ascomycota</taxon>
        <taxon>Pezizomycotina</taxon>
        <taxon>Sordariomycetes</taxon>
        <taxon>Hypocreomycetidae</taxon>
        <taxon>Hypocreales</taxon>
        <taxon>Hypocreaceae</taxon>
        <taxon>Trichoderma</taxon>
    </lineage>
</organism>
<dbReference type="PANTHER" id="PTHR45818:SF3">
    <property type="entry name" value="PROTEIN VAV"/>
    <property type="match status" value="1"/>
</dbReference>
<keyword evidence="4" id="KW-1185">Reference proteome</keyword>
<name>A0A2H2ZYJ8_TRIPA</name>
<feature type="compositionally biased region" description="Polar residues" evidence="1">
    <location>
        <begin position="202"/>
        <end position="214"/>
    </location>
</feature>
<feature type="region of interest" description="Disordered" evidence="1">
    <location>
        <begin position="138"/>
        <end position="164"/>
    </location>
</feature>
<comment type="caution">
    <text evidence="3">The sequence shown here is derived from an EMBL/GenBank/DDBJ whole genome shotgun (WGS) entry which is preliminary data.</text>
</comment>
<proteinExistence type="predicted"/>
<evidence type="ECO:0000259" key="2">
    <source>
        <dbReference type="PROSITE" id="PS50010"/>
    </source>
</evidence>
<dbReference type="InterPro" id="IPR035899">
    <property type="entry name" value="DBL_dom_sf"/>
</dbReference>
<dbReference type="OrthoDB" id="8059989at2759"/>
<evidence type="ECO:0000313" key="3">
    <source>
        <dbReference type="EMBL" id="OTA04214.1"/>
    </source>
</evidence>
<evidence type="ECO:0000256" key="1">
    <source>
        <dbReference type="SAM" id="MobiDB-lite"/>
    </source>
</evidence>
<dbReference type="SUPFAM" id="SSF48065">
    <property type="entry name" value="DBL homology domain (DH-domain)"/>
    <property type="match status" value="1"/>
</dbReference>
<protein>
    <recommendedName>
        <fullName evidence="2">DH domain-containing protein</fullName>
    </recommendedName>
</protein>
<dbReference type="InterPro" id="IPR000219">
    <property type="entry name" value="DH_dom"/>
</dbReference>
<dbReference type="GO" id="GO:0005085">
    <property type="term" value="F:guanyl-nucleotide exchange factor activity"/>
    <property type="evidence" value="ECO:0007669"/>
    <property type="project" value="InterPro"/>
</dbReference>
<gene>
    <name evidence="3" type="ORF">A9Z42_0047820</name>
</gene>
<feature type="domain" description="DH" evidence="2">
    <location>
        <begin position="243"/>
        <end position="444"/>
    </location>
</feature>